<name>A0A2T6WZT9_SALET</name>
<dbReference type="Proteomes" id="UP000250700">
    <property type="component" value="Unassembled WGS sequence"/>
</dbReference>
<reference evidence="2 4" key="1">
    <citation type="submission" date="2018-04" db="EMBL/GenBank/DDBJ databases">
        <title>Whole genome sequencing of Salmonella enterica.</title>
        <authorList>
            <person name="Bell R."/>
        </authorList>
    </citation>
    <scope>NUCLEOTIDE SEQUENCE [LARGE SCALE GENOMIC DNA]</scope>
    <source>
        <strain evidence="2 4">CFSAN058603</strain>
    </source>
</reference>
<keyword evidence="1" id="KW-0175">Coiled coil</keyword>
<dbReference type="EMBL" id="QARU01000030">
    <property type="protein sequence ID" value="PUF73539.1"/>
    <property type="molecule type" value="Genomic_DNA"/>
</dbReference>
<reference evidence="3" key="3">
    <citation type="submission" date="2021-05" db="EMBL/GenBank/DDBJ databases">
        <title>Whole genome sequencing of cultured pathogen.</title>
        <authorList>
            <person name="Hoffmann M."/>
            <person name="Balkey M."/>
            <person name="Luo Y."/>
        </authorList>
    </citation>
    <scope>NUCLEOTIDE SEQUENCE</scope>
    <source>
        <strain evidence="3">CFSAN058545</strain>
    </source>
</reference>
<accession>A0A2T6WZT9</accession>
<dbReference type="AlphaFoldDB" id="A0A2T6WZT9"/>
<reference evidence="3" key="2">
    <citation type="submission" date="2018-04" db="EMBL/GenBank/DDBJ databases">
        <authorList>
            <person name="Bell R."/>
        </authorList>
    </citation>
    <scope>NUCLEOTIDE SEQUENCE</scope>
    <source>
        <strain evidence="3">CFSAN058545</strain>
    </source>
</reference>
<evidence type="ECO:0000256" key="1">
    <source>
        <dbReference type="SAM" id="Coils"/>
    </source>
</evidence>
<protein>
    <recommendedName>
        <fullName evidence="5">Bacteriophage protein</fullName>
    </recommendedName>
</protein>
<feature type="coiled-coil region" evidence="1">
    <location>
        <begin position="89"/>
        <end position="116"/>
    </location>
</feature>
<evidence type="ECO:0000313" key="3">
    <source>
        <dbReference type="EMBL" id="QXR74553.1"/>
    </source>
</evidence>
<organism evidence="2 4">
    <name type="scientific">Salmonella enterica I</name>
    <dbReference type="NCBI Taxonomy" id="59201"/>
    <lineage>
        <taxon>Bacteria</taxon>
        <taxon>Pseudomonadati</taxon>
        <taxon>Pseudomonadota</taxon>
        <taxon>Gammaproteobacteria</taxon>
        <taxon>Enterobacterales</taxon>
        <taxon>Enterobacteriaceae</taxon>
        <taxon>Salmonella</taxon>
    </lineage>
</organism>
<dbReference type="EMBL" id="CP077706">
    <property type="protein sequence ID" value="QXR74553.1"/>
    <property type="molecule type" value="Genomic_DNA"/>
</dbReference>
<evidence type="ECO:0000313" key="2">
    <source>
        <dbReference type="EMBL" id="PUF73539.1"/>
    </source>
</evidence>
<sequence length="122" mass="13944">MKVPVLRYTDFIYSVAIKETLTGYNREVNMKGIDFGRMTPEKMGELIAAATRQLEVMNESGCSKDSIKKNLLPAIQRMKQSRHELQMVVDQMIDKTADLEKRMEQMEKVLNAIFDQDAGNGQ</sequence>
<gene>
    <name evidence="3" type="ORF">DAX52_010025</name>
    <name evidence="2" type="ORF">DAX91_26575</name>
</gene>
<evidence type="ECO:0008006" key="5">
    <source>
        <dbReference type="Google" id="ProtNLM"/>
    </source>
</evidence>
<proteinExistence type="predicted"/>
<dbReference type="RefSeq" id="WP_024154301.1">
    <property type="nucleotide sequence ID" value="NZ_CP077706.1"/>
</dbReference>
<evidence type="ECO:0000313" key="4">
    <source>
        <dbReference type="Proteomes" id="UP000250700"/>
    </source>
</evidence>